<dbReference type="AlphaFoldDB" id="A0A645CCA7"/>
<proteinExistence type="predicted"/>
<sequence length="438" mass="47671">MIEGVAFDVGLVPDVESVLIAEIVEFRGIGIVAGADGVDVELLHQLQVALDMSAAYGSSGMRRAFVAVHAGDQHRLAVDQQLPFRNFHPPEADFDRGVIHLFTVGSLKRDAQRIKLGRFGAPLPDLRNGHFDGAAGFPAAMVMMVAGCFVQCGGGGKFPHQFFAVVKPGHEAPRHRHGARPGQGGDGGDFEPPGGIVVVQRGDGEKVRQRIARHADEINVAHDAAVPPLILILKVTAVRPFEHQNAQLIVAVGQKRGEIEFGRIARAFGETYRMTVQADLKIAFHAVEVNPNPAVAPGLRQPERTPVEAGWIAFRHRRRQFGKRHPDIGIVRVVVTLQGPRSGNRNRAPVGGIGIEVGLRQNGRVFGITEVPISVQAQLPWSAFRSSGGGQRLGFGVVMKKCGMRRQTAGTRRIGAAVEQRTEIFHDFLRCFLIFWYS</sequence>
<comment type="caution">
    <text evidence="2">The sequence shown here is derived from an EMBL/GenBank/DDBJ whole genome shotgun (WGS) entry which is preliminary data.</text>
</comment>
<gene>
    <name evidence="2" type="ORF">SDC9_121500</name>
</gene>
<dbReference type="EMBL" id="VSSQ01026016">
    <property type="protein sequence ID" value="MPM74512.1"/>
    <property type="molecule type" value="Genomic_DNA"/>
</dbReference>
<accession>A0A645CCA7</accession>
<evidence type="ECO:0000313" key="2">
    <source>
        <dbReference type="EMBL" id="MPM74512.1"/>
    </source>
</evidence>
<feature type="region of interest" description="Disordered" evidence="1">
    <location>
        <begin position="172"/>
        <end position="192"/>
    </location>
</feature>
<organism evidence="2">
    <name type="scientific">bioreactor metagenome</name>
    <dbReference type="NCBI Taxonomy" id="1076179"/>
    <lineage>
        <taxon>unclassified sequences</taxon>
        <taxon>metagenomes</taxon>
        <taxon>ecological metagenomes</taxon>
    </lineage>
</organism>
<reference evidence="2" key="1">
    <citation type="submission" date="2019-08" db="EMBL/GenBank/DDBJ databases">
        <authorList>
            <person name="Kucharzyk K."/>
            <person name="Murdoch R.W."/>
            <person name="Higgins S."/>
            <person name="Loffler F."/>
        </authorList>
    </citation>
    <scope>NUCLEOTIDE SEQUENCE</scope>
</reference>
<protein>
    <submittedName>
        <fullName evidence="2">Uncharacterized protein</fullName>
    </submittedName>
</protein>
<name>A0A645CCA7_9ZZZZ</name>
<evidence type="ECO:0000256" key="1">
    <source>
        <dbReference type="SAM" id="MobiDB-lite"/>
    </source>
</evidence>